<evidence type="ECO:0000313" key="2">
    <source>
        <dbReference type="Proteomes" id="UP000250070"/>
    </source>
</evidence>
<name>A0A2X1XY36_9FIRM</name>
<dbReference type="OrthoDB" id="9777242at2"/>
<dbReference type="GeneID" id="83862984"/>
<gene>
    <name evidence="1" type="ORF">NCTC13076_01511</name>
</gene>
<proteinExistence type="predicted"/>
<dbReference type="RefSeq" id="WP_112890106.1">
    <property type="nucleotide sequence ID" value="NZ_CP068103.1"/>
</dbReference>
<reference evidence="1 2" key="1">
    <citation type="submission" date="2018-06" db="EMBL/GenBank/DDBJ databases">
        <authorList>
            <consortium name="Pathogen Informatics"/>
            <person name="Doyle S."/>
        </authorList>
    </citation>
    <scope>NUCLEOTIDE SEQUENCE [LARGE SCALE GENOMIC DNA]</scope>
    <source>
        <strain evidence="1 2">NCTC13076</strain>
    </source>
</reference>
<dbReference type="STRING" id="54005.HMPREF3229_01290"/>
<accession>A0A2X1XY36</accession>
<sequence length="193" mass="23021">MSLFLGYIHYLMYDKVLFQEELLESLLELLDDDKKIKLIEELNRDFPIERGDLKDIIDESNIHGWLDERVRRSENRLAKTVAFLLRDFDIEELKNKFNELGKTYEVGESPEEAFNFITSKFLDGMPCDHSLMIIKNEEDEFVFKIARDLHKDIWENYVNPDYYWGLRDAFISGSLENSGLKYEKIDETYVIRK</sequence>
<dbReference type="Proteomes" id="UP000250070">
    <property type="component" value="Unassembled WGS sequence"/>
</dbReference>
<protein>
    <submittedName>
        <fullName evidence="1">Uncharacterized protein</fullName>
    </submittedName>
</protein>
<evidence type="ECO:0000313" key="1">
    <source>
        <dbReference type="EMBL" id="SPY48428.1"/>
    </source>
</evidence>
<dbReference type="EMBL" id="UATM01000032">
    <property type="protein sequence ID" value="SPY48428.1"/>
    <property type="molecule type" value="Genomic_DNA"/>
</dbReference>
<organism evidence="1 2">
    <name type="scientific">Peptoniphilus harei</name>
    <dbReference type="NCBI Taxonomy" id="54005"/>
    <lineage>
        <taxon>Bacteria</taxon>
        <taxon>Bacillati</taxon>
        <taxon>Bacillota</taxon>
        <taxon>Tissierellia</taxon>
        <taxon>Tissierellales</taxon>
        <taxon>Peptoniphilaceae</taxon>
        <taxon>Peptoniphilus</taxon>
    </lineage>
</organism>
<dbReference type="AlphaFoldDB" id="A0A2X1XY36"/>